<protein>
    <submittedName>
        <fullName evidence="1">Uncharacterized protein</fullName>
    </submittedName>
</protein>
<proteinExistence type="predicted"/>
<evidence type="ECO:0000313" key="1">
    <source>
        <dbReference type="EMBL" id="CDL87356.1"/>
    </source>
</evidence>
<gene>
    <name evidence="1" type="ORF">XCR1_890022</name>
</gene>
<evidence type="ECO:0000313" key="2">
    <source>
        <dbReference type="Proteomes" id="UP000019197"/>
    </source>
</evidence>
<accession>W1JBM8</accession>
<comment type="caution">
    <text evidence="1">The sequence shown here is derived from an EMBL/GenBank/DDBJ whole genome shotgun (WGS) entry which is preliminary data.</text>
</comment>
<name>W1JBM8_9GAMM</name>
<dbReference type="EMBL" id="CBXE010000485">
    <property type="protein sequence ID" value="CDL87356.1"/>
    <property type="molecule type" value="Genomic_DNA"/>
</dbReference>
<dbReference type="AlphaFoldDB" id="W1JBM8"/>
<sequence>MVYTSTLAATDCQSLVATGDDSFVNSTKVGKGYITARSLIVADTRM</sequence>
<organism evidence="1 2">
    <name type="scientific">Xenorhabdus cabanillasii JM26</name>
    <dbReference type="NCBI Taxonomy" id="1427517"/>
    <lineage>
        <taxon>Bacteria</taxon>
        <taxon>Pseudomonadati</taxon>
        <taxon>Pseudomonadota</taxon>
        <taxon>Gammaproteobacteria</taxon>
        <taxon>Enterobacterales</taxon>
        <taxon>Morganellaceae</taxon>
        <taxon>Xenorhabdus</taxon>
    </lineage>
</organism>
<reference evidence="1 2" key="1">
    <citation type="submission" date="2013-11" db="EMBL/GenBank/DDBJ databases">
        <title>Draft genome sequence and annotation of the entomopathogenic bacterium, Xenorhabdus cabanillasi strain JM26.</title>
        <authorList>
            <person name="Gualtieri M."/>
            <person name="Ogier J.C."/>
            <person name="Pages S."/>
            <person name="Givaudan A."/>
            <person name="Gaudriault S."/>
        </authorList>
    </citation>
    <scope>NUCLEOTIDE SEQUENCE [LARGE SCALE GENOMIC DNA]</scope>
    <source>
        <strain evidence="1 2">JM26</strain>
    </source>
</reference>
<dbReference type="Proteomes" id="UP000019197">
    <property type="component" value="Unassembled WGS sequence"/>
</dbReference>